<evidence type="ECO:0000256" key="14">
    <source>
        <dbReference type="ARBA" id="ARBA00023306"/>
    </source>
</evidence>
<gene>
    <name evidence="17" type="primary">murB</name>
    <name evidence="19" type="ORF">RIF23_06670</name>
</gene>
<dbReference type="InterPro" id="IPR011601">
    <property type="entry name" value="MurB_C"/>
</dbReference>
<reference evidence="20" key="1">
    <citation type="submission" date="2023-07" db="EMBL/GenBank/DDBJ databases">
        <title>Novel species in the genus Lipingzhangella isolated from Sambhar Salt Lake.</title>
        <authorList>
            <person name="Jiya N."/>
            <person name="Kajale S."/>
            <person name="Sharma A."/>
        </authorList>
    </citation>
    <scope>NUCLEOTIDE SEQUENCE [LARGE SCALE GENOMIC DNA]</scope>
    <source>
        <strain evidence="20">LS1_29</strain>
    </source>
</reference>
<evidence type="ECO:0000256" key="1">
    <source>
        <dbReference type="ARBA" id="ARBA00001974"/>
    </source>
</evidence>
<keyword evidence="20" id="KW-1185">Reference proteome</keyword>
<dbReference type="Gene3D" id="3.90.78.10">
    <property type="entry name" value="UDP-N-acetylenolpyruvoylglucosamine reductase, C-terminal domain"/>
    <property type="match status" value="1"/>
</dbReference>
<dbReference type="PANTHER" id="PTHR21071:SF4">
    <property type="entry name" value="UDP-N-ACETYLENOLPYRUVOYLGLUCOSAMINE REDUCTASE"/>
    <property type="match status" value="1"/>
</dbReference>
<feature type="active site" evidence="17">
    <location>
        <position position="355"/>
    </location>
</feature>
<keyword evidence="8 17" id="KW-0285">Flavoprotein</keyword>
<sequence>MSSPLPAPPGRHSLRLAEHTTLGLGGPAKSLVRVSEQAELVEAVRAADRAAEPLLLLGGGSNLVVSDAGFPGTVVQVDVRGVSVRTDPMDPDRRYVRVGAGENWTRFVEWSVGEGLSGVECLAGVPGNVGATPIQNVGAYGQEVSQTITEVVVYDRHEDRMRTLGNADCAFGYRTSALKGTDRYVVCAVVFALHRSPHSQPIAYRELARHLGVDQGDTVELRSAHDAVVDLRRGKGMVLDPEDPDSRSAGSFFTNPILAPNEHTELRKRVYERFGPDIVPPEFPTPDGRTKTSAAWLIDRSGFERGYTRGPVRISTKHTLALTNPGAGTAADLLALAREIRAGVADTFGVTLVNEPVLVGVEL</sequence>
<dbReference type="PROSITE" id="PS51387">
    <property type="entry name" value="FAD_PCMH"/>
    <property type="match status" value="1"/>
</dbReference>
<comment type="subcellular location">
    <subcellularLocation>
        <location evidence="3 17">Cytoplasm</location>
    </subcellularLocation>
</comment>
<evidence type="ECO:0000256" key="15">
    <source>
        <dbReference type="ARBA" id="ARBA00023316"/>
    </source>
</evidence>
<keyword evidence="11 17" id="KW-0133">Cell shape</keyword>
<keyword evidence="9 17" id="KW-0274">FAD</keyword>
<keyword evidence="14 17" id="KW-0131">Cell cycle</keyword>
<evidence type="ECO:0000256" key="3">
    <source>
        <dbReference type="ARBA" id="ARBA00004496"/>
    </source>
</evidence>
<proteinExistence type="inferred from homology"/>
<dbReference type="PANTHER" id="PTHR21071">
    <property type="entry name" value="UDP-N-ACETYLENOLPYRUVOYLGLUCOSAMINE REDUCTASE"/>
    <property type="match status" value="1"/>
</dbReference>
<evidence type="ECO:0000256" key="4">
    <source>
        <dbReference type="ARBA" id="ARBA00004752"/>
    </source>
</evidence>
<evidence type="ECO:0000313" key="20">
    <source>
        <dbReference type="Proteomes" id="UP001250214"/>
    </source>
</evidence>
<name>A0ABU2H3U5_9ACTN</name>
<feature type="active site" description="Proton donor" evidence="17">
    <location>
        <position position="251"/>
    </location>
</feature>
<organism evidence="19 20">
    <name type="scientific">Lipingzhangella rawalii</name>
    <dbReference type="NCBI Taxonomy" id="2055835"/>
    <lineage>
        <taxon>Bacteria</taxon>
        <taxon>Bacillati</taxon>
        <taxon>Actinomycetota</taxon>
        <taxon>Actinomycetes</taxon>
        <taxon>Streptosporangiales</taxon>
        <taxon>Nocardiopsidaceae</taxon>
        <taxon>Lipingzhangella</taxon>
    </lineage>
</organism>
<dbReference type="GO" id="GO:0008762">
    <property type="term" value="F:UDP-N-acetylmuramate dehydrogenase activity"/>
    <property type="evidence" value="ECO:0007669"/>
    <property type="project" value="UniProtKB-EC"/>
</dbReference>
<keyword evidence="15 17" id="KW-0961">Cell wall biogenesis/degradation</keyword>
<evidence type="ECO:0000256" key="5">
    <source>
        <dbReference type="ARBA" id="ARBA00010485"/>
    </source>
</evidence>
<comment type="pathway">
    <text evidence="4 17">Cell wall biogenesis; peptidoglycan biosynthesis.</text>
</comment>
<keyword evidence="7 17" id="KW-0132">Cell division</keyword>
<evidence type="ECO:0000256" key="10">
    <source>
        <dbReference type="ARBA" id="ARBA00022857"/>
    </source>
</evidence>
<dbReference type="InterPro" id="IPR006094">
    <property type="entry name" value="Oxid_FAD_bind_N"/>
</dbReference>
<comment type="catalytic activity">
    <reaction evidence="16 17">
        <text>UDP-N-acetyl-alpha-D-muramate + NADP(+) = UDP-N-acetyl-3-O-(1-carboxyvinyl)-alpha-D-glucosamine + NADPH + H(+)</text>
        <dbReference type="Rhea" id="RHEA:12248"/>
        <dbReference type="ChEBI" id="CHEBI:15378"/>
        <dbReference type="ChEBI" id="CHEBI:57783"/>
        <dbReference type="ChEBI" id="CHEBI:58349"/>
        <dbReference type="ChEBI" id="CHEBI:68483"/>
        <dbReference type="ChEBI" id="CHEBI:70757"/>
        <dbReference type="EC" id="1.3.1.98"/>
    </reaction>
</comment>
<protein>
    <recommendedName>
        <fullName evidence="17">UDP-N-acetylenolpyruvoylglucosamine reductase</fullName>
        <ecNumber evidence="17">1.3.1.98</ecNumber>
    </recommendedName>
    <alternativeName>
        <fullName evidence="17">UDP-N-acetylmuramate dehydrogenase</fullName>
    </alternativeName>
</protein>
<dbReference type="Pfam" id="PF01565">
    <property type="entry name" value="FAD_binding_4"/>
    <property type="match status" value="1"/>
</dbReference>
<comment type="caution">
    <text evidence="19">The sequence shown here is derived from an EMBL/GenBank/DDBJ whole genome shotgun (WGS) entry which is preliminary data.</text>
</comment>
<dbReference type="InterPro" id="IPR003170">
    <property type="entry name" value="MurB"/>
</dbReference>
<dbReference type="Proteomes" id="UP001250214">
    <property type="component" value="Unassembled WGS sequence"/>
</dbReference>
<keyword evidence="12 17" id="KW-0573">Peptidoglycan synthesis</keyword>
<keyword evidence="10 17" id="KW-0521">NADP</keyword>
<dbReference type="InterPro" id="IPR036318">
    <property type="entry name" value="FAD-bd_PCMH-like_sf"/>
</dbReference>
<comment type="function">
    <text evidence="2 17">Cell wall formation.</text>
</comment>
<dbReference type="NCBIfam" id="NF010478">
    <property type="entry name" value="PRK13903.1"/>
    <property type="match status" value="1"/>
</dbReference>
<evidence type="ECO:0000256" key="2">
    <source>
        <dbReference type="ARBA" id="ARBA00003921"/>
    </source>
</evidence>
<dbReference type="Gene3D" id="3.30.465.10">
    <property type="match status" value="1"/>
</dbReference>
<dbReference type="InterPro" id="IPR016167">
    <property type="entry name" value="FAD-bd_PCMH_sub1"/>
</dbReference>
<keyword evidence="6 17" id="KW-0963">Cytoplasm</keyword>
<feature type="active site" evidence="17">
    <location>
        <position position="174"/>
    </location>
</feature>
<dbReference type="InterPro" id="IPR016169">
    <property type="entry name" value="FAD-bd_PCMH_sub2"/>
</dbReference>
<evidence type="ECO:0000256" key="8">
    <source>
        <dbReference type="ARBA" id="ARBA00022630"/>
    </source>
</evidence>
<evidence type="ECO:0000256" key="17">
    <source>
        <dbReference type="HAMAP-Rule" id="MF_00037"/>
    </source>
</evidence>
<dbReference type="SUPFAM" id="SSF56176">
    <property type="entry name" value="FAD-binding/transporter-associated domain-like"/>
    <property type="match status" value="1"/>
</dbReference>
<accession>A0ABU2H3U5</accession>
<dbReference type="EMBL" id="JAVLVT010000002">
    <property type="protein sequence ID" value="MDS1269976.1"/>
    <property type="molecule type" value="Genomic_DNA"/>
</dbReference>
<dbReference type="Pfam" id="PF02873">
    <property type="entry name" value="MurB_C"/>
    <property type="match status" value="1"/>
</dbReference>
<evidence type="ECO:0000259" key="18">
    <source>
        <dbReference type="PROSITE" id="PS51387"/>
    </source>
</evidence>
<dbReference type="SUPFAM" id="SSF56194">
    <property type="entry name" value="Uridine diphospho-N-Acetylenolpyruvylglucosamine reductase, MurB, C-terminal domain"/>
    <property type="match status" value="1"/>
</dbReference>
<evidence type="ECO:0000256" key="11">
    <source>
        <dbReference type="ARBA" id="ARBA00022960"/>
    </source>
</evidence>
<comment type="cofactor">
    <cofactor evidence="1 17">
        <name>FAD</name>
        <dbReference type="ChEBI" id="CHEBI:57692"/>
    </cofactor>
</comment>
<evidence type="ECO:0000256" key="16">
    <source>
        <dbReference type="ARBA" id="ARBA00048914"/>
    </source>
</evidence>
<feature type="domain" description="FAD-binding PCMH-type" evidence="18">
    <location>
        <begin position="24"/>
        <end position="224"/>
    </location>
</feature>
<comment type="similarity">
    <text evidence="5 17">Belongs to the MurB family.</text>
</comment>
<dbReference type="InterPro" id="IPR036635">
    <property type="entry name" value="MurB_C_sf"/>
</dbReference>
<dbReference type="Gene3D" id="3.30.43.10">
    <property type="entry name" value="Uridine Diphospho-n-acetylenolpyruvylglucosamine Reductase, domain 2"/>
    <property type="match status" value="1"/>
</dbReference>
<evidence type="ECO:0000256" key="7">
    <source>
        <dbReference type="ARBA" id="ARBA00022618"/>
    </source>
</evidence>
<keyword evidence="13 17" id="KW-0560">Oxidoreductase</keyword>
<dbReference type="HAMAP" id="MF_00037">
    <property type="entry name" value="MurB"/>
    <property type="match status" value="1"/>
</dbReference>
<dbReference type="EC" id="1.3.1.98" evidence="17"/>
<evidence type="ECO:0000313" key="19">
    <source>
        <dbReference type="EMBL" id="MDS1269976.1"/>
    </source>
</evidence>
<evidence type="ECO:0000256" key="9">
    <source>
        <dbReference type="ARBA" id="ARBA00022827"/>
    </source>
</evidence>
<evidence type="ECO:0000256" key="12">
    <source>
        <dbReference type="ARBA" id="ARBA00022984"/>
    </source>
</evidence>
<evidence type="ECO:0000256" key="13">
    <source>
        <dbReference type="ARBA" id="ARBA00023002"/>
    </source>
</evidence>
<dbReference type="InterPro" id="IPR016166">
    <property type="entry name" value="FAD-bd_PCMH"/>
</dbReference>
<dbReference type="NCBIfam" id="TIGR00179">
    <property type="entry name" value="murB"/>
    <property type="match status" value="1"/>
</dbReference>
<evidence type="ECO:0000256" key="6">
    <source>
        <dbReference type="ARBA" id="ARBA00022490"/>
    </source>
</evidence>
<dbReference type="RefSeq" id="WP_310911500.1">
    <property type="nucleotide sequence ID" value="NZ_JAVLVT010000002.1"/>
</dbReference>